<name>A0ABV1F722_9FIRM</name>
<dbReference type="Proteomes" id="UP001490816">
    <property type="component" value="Unassembled WGS sequence"/>
</dbReference>
<evidence type="ECO:0000313" key="3">
    <source>
        <dbReference type="EMBL" id="MEQ2469182.1"/>
    </source>
</evidence>
<keyword evidence="4" id="KW-1185">Reference proteome</keyword>
<organism evidence="3 4">
    <name type="scientific">Ruminococcoides intestinale</name>
    <dbReference type="NCBI Taxonomy" id="3133162"/>
    <lineage>
        <taxon>Bacteria</taxon>
        <taxon>Bacillati</taxon>
        <taxon>Bacillota</taxon>
        <taxon>Clostridia</taxon>
        <taxon>Eubacteriales</taxon>
        <taxon>Oscillospiraceae</taxon>
        <taxon>Ruminococcoides</taxon>
    </lineage>
</organism>
<keyword evidence="1" id="KW-0812">Transmembrane</keyword>
<comment type="caution">
    <text evidence="3">The sequence shown here is derived from an EMBL/GenBank/DDBJ whole genome shotgun (WGS) entry which is preliminary data.</text>
</comment>
<feature type="transmembrane region" description="Helical" evidence="1">
    <location>
        <begin position="153"/>
        <end position="170"/>
    </location>
</feature>
<feature type="transmembrane region" description="Helical" evidence="1">
    <location>
        <begin position="89"/>
        <end position="108"/>
    </location>
</feature>
<feature type="transmembrane region" description="Helical" evidence="1">
    <location>
        <begin position="6"/>
        <end position="25"/>
    </location>
</feature>
<gene>
    <name evidence="3" type="ORF">WMO39_02365</name>
</gene>
<sequence length="180" mass="20395">MITQELAIMFGIIAIIFAAVICILLKKGVKKTALVCIFIAYITAVVCIVFFPIPYASDPIEYLNGYTWYNFVPFAMITEALSNGFGETAFLQIFGNIFLSVPFGFFVMMWMKKPKLWKMFVFAFAFTVTIEITQMFLGFAIHSMYRNVDIDDIILNATGAFIGFGLYKILPQSFKQKLTA</sequence>
<evidence type="ECO:0000256" key="1">
    <source>
        <dbReference type="SAM" id="Phobius"/>
    </source>
</evidence>
<dbReference type="InterPro" id="IPR006976">
    <property type="entry name" value="VanZ-like"/>
</dbReference>
<protein>
    <submittedName>
        <fullName evidence="3">VanZ family protein</fullName>
    </submittedName>
</protein>
<feature type="transmembrane region" description="Helical" evidence="1">
    <location>
        <begin position="120"/>
        <end position="141"/>
    </location>
</feature>
<dbReference type="PANTHER" id="PTHR36834:SF1">
    <property type="entry name" value="INTEGRAL MEMBRANE PROTEIN"/>
    <property type="match status" value="1"/>
</dbReference>
<proteinExistence type="predicted"/>
<keyword evidence="1" id="KW-1133">Transmembrane helix</keyword>
<reference evidence="3 4" key="1">
    <citation type="submission" date="2024-03" db="EMBL/GenBank/DDBJ databases">
        <title>Human intestinal bacterial collection.</title>
        <authorList>
            <person name="Pauvert C."/>
            <person name="Hitch T.C.A."/>
            <person name="Clavel T."/>
        </authorList>
    </citation>
    <scope>NUCLEOTIDE SEQUENCE [LARGE SCALE GENOMIC DNA]</scope>
    <source>
        <strain evidence="3 4">CLA-JM-H38</strain>
    </source>
</reference>
<dbReference type="PANTHER" id="PTHR36834">
    <property type="entry name" value="MEMBRANE PROTEIN-RELATED"/>
    <property type="match status" value="1"/>
</dbReference>
<feature type="domain" description="VanZ-like" evidence="2">
    <location>
        <begin position="38"/>
        <end position="170"/>
    </location>
</feature>
<evidence type="ECO:0000313" key="4">
    <source>
        <dbReference type="Proteomes" id="UP001490816"/>
    </source>
</evidence>
<feature type="transmembrane region" description="Helical" evidence="1">
    <location>
        <begin position="32"/>
        <end position="53"/>
    </location>
</feature>
<evidence type="ECO:0000259" key="2">
    <source>
        <dbReference type="Pfam" id="PF04892"/>
    </source>
</evidence>
<dbReference type="RefSeq" id="WP_015523500.1">
    <property type="nucleotide sequence ID" value="NZ_JBBMEZ010000004.1"/>
</dbReference>
<accession>A0ABV1F722</accession>
<dbReference type="InterPro" id="IPR053150">
    <property type="entry name" value="Teicoplanin_resist-assoc"/>
</dbReference>
<dbReference type="EMBL" id="JBBMEZ010000004">
    <property type="protein sequence ID" value="MEQ2469182.1"/>
    <property type="molecule type" value="Genomic_DNA"/>
</dbReference>
<keyword evidence="1" id="KW-0472">Membrane</keyword>
<dbReference type="Pfam" id="PF04892">
    <property type="entry name" value="VanZ"/>
    <property type="match status" value="1"/>
</dbReference>